<evidence type="ECO:0000313" key="5">
    <source>
        <dbReference type="EMBL" id="WFD45110.1"/>
    </source>
</evidence>
<dbReference type="Proteomes" id="UP001214628">
    <property type="component" value="Chromosome 7"/>
</dbReference>
<dbReference type="SUPFAM" id="SSF53474">
    <property type="entry name" value="alpha/beta-Hydrolases"/>
    <property type="match status" value="1"/>
</dbReference>
<sequence length="318" mass="35190">MTDGQKCLNLEYGCADEGRQTLDLFFPTSTPTSPPKLLVFVHGGAWRTGSKDEFYDMAHALVTRSELAVALIEYRLSTSDAPNVKHPDHVQDVFDALQYLVRNEKALPYQTTHMVIVGHSVGAWMALAAVMEPTIHTQDQNQAASMPFLAPSIRSAIQKVVLVDPILDLDALLLEYPDYEGFVSNAFPSSDAETRMYDAVSVSSWTWTKQTQGRVRIVLMHSCDDELLSYAQVVVALKRFSVLCSSDDAGHDVQIPQPSSHACNSLAYWYRGKTQTESVSAHFQSDSMRVPMEIQVDWHSLSVGETKSIGANTDTGTL</sequence>
<keyword evidence="6" id="KW-1185">Reference proteome</keyword>
<proteinExistence type="predicted"/>
<dbReference type="InterPro" id="IPR029058">
    <property type="entry name" value="AB_hydrolase_fold"/>
</dbReference>
<dbReference type="PANTHER" id="PTHR48081">
    <property type="entry name" value="AB HYDROLASE SUPERFAMILY PROTEIN C4A8.06C"/>
    <property type="match status" value="1"/>
</dbReference>
<accession>A0AAF0FCY7</accession>
<evidence type="ECO:0000256" key="1">
    <source>
        <dbReference type="ARBA" id="ARBA00022801"/>
    </source>
</evidence>
<evidence type="ECO:0000256" key="3">
    <source>
        <dbReference type="ARBA" id="ARBA00048461"/>
    </source>
</evidence>
<comment type="catalytic activity">
    <reaction evidence="3">
        <text>a monoacylglycerol + H2O = glycerol + a fatty acid + H(+)</text>
        <dbReference type="Rhea" id="RHEA:15245"/>
        <dbReference type="ChEBI" id="CHEBI:15377"/>
        <dbReference type="ChEBI" id="CHEBI:15378"/>
        <dbReference type="ChEBI" id="CHEBI:17408"/>
        <dbReference type="ChEBI" id="CHEBI:17754"/>
        <dbReference type="ChEBI" id="CHEBI:28868"/>
    </reaction>
</comment>
<name>A0AAF0FCY7_9BASI</name>
<protein>
    <recommendedName>
        <fullName evidence="4">BD-FAE-like domain-containing protein</fullName>
    </recommendedName>
</protein>
<dbReference type="PANTHER" id="PTHR48081:SF33">
    <property type="entry name" value="KYNURENINE FORMAMIDASE"/>
    <property type="match status" value="1"/>
</dbReference>
<evidence type="ECO:0000256" key="2">
    <source>
        <dbReference type="ARBA" id="ARBA00047591"/>
    </source>
</evidence>
<dbReference type="Pfam" id="PF20434">
    <property type="entry name" value="BD-FAE"/>
    <property type="match status" value="1"/>
</dbReference>
<comment type="catalytic activity">
    <reaction evidence="2">
        <text>a diacylglycerol + H2O = a monoacylglycerol + a fatty acid + H(+)</text>
        <dbReference type="Rhea" id="RHEA:32731"/>
        <dbReference type="ChEBI" id="CHEBI:15377"/>
        <dbReference type="ChEBI" id="CHEBI:15378"/>
        <dbReference type="ChEBI" id="CHEBI:17408"/>
        <dbReference type="ChEBI" id="CHEBI:18035"/>
        <dbReference type="ChEBI" id="CHEBI:28868"/>
    </reaction>
</comment>
<keyword evidence="1" id="KW-0378">Hydrolase</keyword>
<evidence type="ECO:0000313" key="6">
    <source>
        <dbReference type="Proteomes" id="UP001214628"/>
    </source>
</evidence>
<dbReference type="AlphaFoldDB" id="A0AAF0FCY7"/>
<reference evidence="5" key="1">
    <citation type="submission" date="2023-02" db="EMBL/GenBank/DDBJ databases">
        <title>Mating type loci evolution in Malassezia.</title>
        <authorList>
            <person name="Coelho M.A."/>
        </authorList>
    </citation>
    <scope>NUCLEOTIDE SEQUENCE</scope>
    <source>
        <strain evidence="5">CBS 14136</strain>
    </source>
</reference>
<gene>
    <name evidence="5" type="ORF">MPSI1_003787</name>
</gene>
<dbReference type="InterPro" id="IPR050300">
    <property type="entry name" value="GDXG_lipolytic_enzyme"/>
</dbReference>
<dbReference type="GO" id="GO:0016787">
    <property type="term" value="F:hydrolase activity"/>
    <property type="evidence" value="ECO:0007669"/>
    <property type="project" value="UniProtKB-KW"/>
</dbReference>
<dbReference type="InterPro" id="IPR049492">
    <property type="entry name" value="BD-FAE-like_dom"/>
</dbReference>
<feature type="domain" description="BD-FAE-like" evidence="4">
    <location>
        <begin position="22"/>
        <end position="233"/>
    </location>
</feature>
<dbReference type="Gene3D" id="3.40.50.1820">
    <property type="entry name" value="alpha/beta hydrolase"/>
    <property type="match status" value="1"/>
</dbReference>
<dbReference type="EMBL" id="CP118381">
    <property type="protein sequence ID" value="WFD45110.1"/>
    <property type="molecule type" value="Genomic_DNA"/>
</dbReference>
<organism evidence="5 6">
    <name type="scientific">Malassezia psittaci</name>
    <dbReference type="NCBI Taxonomy" id="1821823"/>
    <lineage>
        <taxon>Eukaryota</taxon>
        <taxon>Fungi</taxon>
        <taxon>Dikarya</taxon>
        <taxon>Basidiomycota</taxon>
        <taxon>Ustilaginomycotina</taxon>
        <taxon>Malasseziomycetes</taxon>
        <taxon>Malasseziales</taxon>
        <taxon>Malasseziaceae</taxon>
        <taxon>Malassezia</taxon>
    </lineage>
</organism>
<evidence type="ECO:0000259" key="4">
    <source>
        <dbReference type="Pfam" id="PF20434"/>
    </source>
</evidence>